<accession>A0A072PC69</accession>
<dbReference type="GeneID" id="25280294"/>
<sequence length="92" mass="10685">MTESDPELPEEVTKDFRKDWDPKWDWGRAKSTEDAVEQKKKRATIILDNYQLLMKYAVANNQSIPATRVYFTKVAAGASPDPIIKDWFHLKT</sequence>
<evidence type="ECO:0000313" key="2">
    <source>
        <dbReference type="Proteomes" id="UP000027920"/>
    </source>
</evidence>
<dbReference type="HOGENOM" id="CLU_184671_0_0_1"/>
<organism evidence="1 2">
    <name type="scientific">Exophiala aquamarina CBS 119918</name>
    <dbReference type="NCBI Taxonomy" id="1182545"/>
    <lineage>
        <taxon>Eukaryota</taxon>
        <taxon>Fungi</taxon>
        <taxon>Dikarya</taxon>
        <taxon>Ascomycota</taxon>
        <taxon>Pezizomycotina</taxon>
        <taxon>Eurotiomycetes</taxon>
        <taxon>Chaetothyriomycetidae</taxon>
        <taxon>Chaetothyriales</taxon>
        <taxon>Herpotrichiellaceae</taxon>
        <taxon>Exophiala</taxon>
    </lineage>
</organism>
<proteinExistence type="predicted"/>
<dbReference type="OrthoDB" id="5372011at2759"/>
<dbReference type="RefSeq" id="XP_013260041.1">
    <property type="nucleotide sequence ID" value="XM_013404587.1"/>
</dbReference>
<reference evidence="1 2" key="1">
    <citation type="submission" date="2013-03" db="EMBL/GenBank/DDBJ databases">
        <title>The Genome Sequence of Exophiala aquamarina CBS 119918.</title>
        <authorList>
            <consortium name="The Broad Institute Genomics Platform"/>
            <person name="Cuomo C."/>
            <person name="de Hoog S."/>
            <person name="Gorbushina A."/>
            <person name="Walker B."/>
            <person name="Young S.K."/>
            <person name="Zeng Q."/>
            <person name="Gargeya S."/>
            <person name="Fitzgerald M."/>
            <person name="Haas B."/>
            <person name="Abouelleil A."/>
            <person name="Allen A.W."/>
            <person name="Alvarado L."/>
            <person name="Arachchi H.M."/>
            <person name="Berlin A.M."/>
            <person name="Chapman S.B."/>
            <person name="Gainer-Dewar J."/>
            <person name="Goldberg J."/>
            <person name="Griggs A."/>
            <person name="Gujja S."/>
            <person name="Hansen M."/>
            <person name="Howarth C."/>
            <person name="Imamovic A."/>
            <person name="Ireland A."/>
            <person name="Larimer J."/>
            <person name="McCowan C."/>
            <person name="Murphy C."/>
            <person name="Pearson M."/>
            <person name="Poon T.W."/>
            <person name="Priest M."/>
            <person name="Roberts A."/>
            <person name="Saif S."/>
            <person name="Shea T."/>
            <person name="Sisk P."/>
            <person name="Sykes S."/>
            <person name="Wortman J."/>
            <person name="Nusbaum C."/>
            <person name="Birren B."/>
        </authorList>
    </citation>
    <scope>NUCLEOTIDE SEQUENCE [LARGE SCALE GENOMIC DNA]</scope>
    <source>
        <strain evidence="1 2">CBS 119918</strain>
    </source>
</reference>
<evidence type="ECO:0000313" key="1">
    <source>
        <dbReference type="EMBL" id="KEF57451.1"/>
    </source>
</evidence>
<dbReference type="VEuPathDB" id="FungiDB:A1O9_05368"/>
<protein>
    <submittedName>
        <fullName evidence="1">Uncharacterized protein</fullName>
    </submittedName>
</protein>
<dbReference type="EMBL" id="AMGV01000004">
    <property type="protein sequence ID" value="KEF57451.1"/>
    <property type="molecule type" value="Genomic_DNA"/>
</dbReference>
<gene>
    <name evidence="1" type="ORF">A1O9_05368</name>
</gene>
<comment type="caution">
    <text evidence="1">The sequence shown here is derived from an EMBL/GenBank/DDBJ whole genome shotgun (WGS) entry which is preliminary data.</text>
</comment>
<name>A0A072PC69_9EURO</name>
<keyword evidence="2" id="KW-1185">Reference proteome</keyword>
<dbReference type="AlphaFoldDB" id="A0A072PC69"/>
<dbReference type="Proteomes" id="UP000027920">
    <property type="component" value="Unassembled WGS sequence"/>
</dbReference>